<accession>A0A413RNC8</accession>
<name>A0A413RNC8_9CELL</name>
<evidence type="ECO:0000313" key="3">
    <source>
        <dbReference type="Proteomes" id="UP000283374"/>
    </source>
</evidence>
<keyword evidence="3" id="KW-1185">Reference proteome</keyword>
<gene>
    <name evidence="2" type="ORF">D1825_06470</name>
</gene>
<dbReference type="InterPro" id="IPR000182">
    <property type="entry name" value="GNAT_dom"/>
</dbReference>
<dbReference type="Pfam" id="PF00583">
    <property type="entry name" value="Acetyltransf_1"/>
    <property type="match status" value="1"/>
</dbReference>
<keyword evidence="2" id="KW-0808">Transferase</keyword>
<dbReference type="PROSITE" id="PS51186">
    <property type="entry name" value="GNAT"/>
    <property type="match status" value="1"/>
</dbReference>
<dbReference type="AlphaFoldDB" id="A0A413RNC8"/>
<dbReference type="InterPro" id="IPR016181">
    <property type="entry name" value="Acyl_CoA_acyltransferase"/>
</dbReference>
<comment type="caution">
    <text evidence="2">The sequence shown here is derived from an EMBL/GenBank/DDBJ whole genome shotgun (WGS) entry which is preliminary data.</text>
</comment>
<dbReference type="SUPFAM" id="SSF55729">
    <property type="entry name" value="Acyl-CoA N-acyltransferases (Nat)"/>
    <property type="match status" value="1"/>
</dbReference>
<dbReference type="OrthoDB" id="3429276at2"/>
<dbReference type="Gene3D" id="3.40.630.30">
    <property type="match status" value="1"/>
</dbReference>
<sequence>MTQPDLVACSGARDVDDVRALLAASDLTISGLGEPGVHLWLARDETGVVVASTGYEASDDRRDVLVRSVAVDPVLRGRGLGLGLAQWALARAGESGATRAWLFSRRSGPFWQRTGFEPADRDELARRLATTHQVRQFVATGQLGREVAWTRPLSGG</sequence>
<organism evidence="2 3">
    <name type="scientific">Cellulomonas rhizosphaerae</name>
    <dbReference type="NCBI Taxonomy" id="2293719"/>
    <lineage>
        <taxon>Bacteria</taxon>
        <taxon>Bacillati</taxon>
        <taxon>Actinomycetota</taxon>
        <taxon>Actinomycetes</taxon>
        <taxon>Micrococcales</taxon>
        <taxon>Cellulomonadaceae</taxon>
        <taxon>Cellulomonas</taxon>
    </lineage>
</organism>
<reference evidence="2 3" key="1">
    <citation type="submission" date="2018-08" db="EMBL/GenBank/DDBJ databases">
        <title>Cellulomonas rhizosphaerae sp. nov., a novel actinomycete isolated from soil.</title>
        <authorList>
            <person name="Tian Y."/>
        </authorList>
    </citation>
    <scope>NUCLEOTIDE SEQUENCE [LARGE SCALE GENOMIC DNA]</scope>
    <source>
        <strain evidence="2 3">NEAU-TCZ24</strain>
    </source>
</reference>
<dbReference type="Proteomes" id="UP000283374">
    <property type="component" value="Unassembled WGS sequence"/>
</dbReference>
<feature type="domain" description="N-acetyltransferase" evidence="1">
    <location>
        <begin position="1"/>
        <end position="133"/>
    </location>
</feature>
<evidence type="ECO:0000313" key="2">
    <source>
        <dbReference type="EMBL" id="RHA43114.1"/>
    </source>
</evidence>
<evidence type="ECO:0000259" key="1">
    <source>
        <dbReference type="PROSITE" id="PS51186"/>
    </source>
</evidence>
<dbReference type="EMBL" id="QWKP01000163">
    <property type="protein sequence ID" value="RHA43114.1"/>
    <property type="molecule type" value="Genomic_DNA"/>
</dbReference>
<dbReference type="GO" id="GO:0016747">
    <property type="term" value="F:acyltransferase activity, transferring groups other than amino-acyl groups"/>
    <property type="evidence" value="ECO:0007669"/>
    <property type="project" value="InterPro"/>
</dbReference>
<proteinExistence type="predicted"/>
<protein>
    <submittedName>
        <fullName evidence="2">GNAT family N-acetyltransferase</fullName>
    </submittedName>
</protein>